<name>A0A165FPK0_9APHY</name>
<dbReference type="AlphaFoldDB" id="A0A165FPK0"/>
<feature type="coiled-coil region" evidence="1">
    <location>
        <begin position="28"/>
        <end position="192"/>
    </location>
</feature>
<reference evidence="2 3" key="1">
    <citation type="journal article" date="2016" name="Mol. Biol. Evol.">
        <title>Comparative Genomics of Early-Diverging Mushroom-Forming Fungi Provides Insights into the Origins of Lignocellulose Decay Capabilities.</title>
        <authorList>
            <person name="Nagy L.G."/>
            <person name="Riley R."/>
            <person name="Tritt A."/>
            <person name="Adam C."/>
            <person name="Daum C."/>
            <person name="Floudas D."/>
            <person name="Sun H."/>
            <person name="Yadav J.S."/>
            <person name="Pangilinan J."/>
            <person name="Larsson K.H."/>
            <person name="Matsuura K."/>
            <person name="Barry K."/>
            <person name="Labutti K."/>
            <person name="Kuo R."/>
            <person name="Ohm R.A."/>
            <person name="Bhattacharya S.S."/>
            <person name="Shirouzu T."/>
            <person name="Yoshinaga Y."/>
            <person name="Martin F.M."/>
            <person name="Grigoriev I.V."/>
            <person name="Hibbett D.S."/>
        </authorList>
    </citation>
    <scope>NUCLEOTIDE SEQUENCE [LARGE SCALE GENOMIC DNA]</scope>
    <source>
        <strain evidence="2 3">93-53</strain>
    </source>
</reference>
<dbReference type="Gene3D" id="1.10.287.1490">
    <property type="match status" value="1"/>
</dbReference>
<keyword evidence="3" id="KW-1185">Reference proteome</keyword>
<accession>A0A165FPK0</accession>
<feature type="coiled-coil region" evidence="1">
    <location>
        <begin position="235"/>
        <end position="311"/>
    </location>
</feature>
<evidence type="ECO:0000256" key="1">
    <source>
        <dbReference type="SAM" id="Coils"/>
    </source>
</evidence>
<dbReference type="InParanoid" id="A0A165FPK0"/>
<organism evidence="2 3">
    <name type="scientific">Laetiporus sulphureus 93-53</name>
    <dbReference type="NCBI Taxonomy" id="1314785"/>
    <lineage>
        <taxon>Eukaryota</taxon>
        <taxon>Fungi</taxon>
        <taxon>Dikarya</taxon>
        <taxon>Basidiomycota</taxon>
        <taxon>Agaricomycotina</taxon>
        <taxon>Agaricomycetes</taxon>
        <taxon>Polyporales</taxon>
        <taxon>Laetiporus</taxon>
    </lineage>
</organism>
<proteinExistence type="predicted"/>
<gene>
    <name evidence="2" type="ORF">LAESUDRAFT_802173</name>
</gene>
<protein>
    <submittedName>
        <fullName evidence="2">Uncharacterized protein</fullName>
    </submittedName>
</protein>
<evidence type="ECO:0000313" key="3">
    <source>
        <dbReference type="Proteomes" id="UP000076871"/>
    </source>
</evidence>
<dbReference type="GeneID" id="63831032"/>
<dbReference type="Proteomes" id="UP000076871">
    <property type="component" value="Unassembled WGS sequence"/>
</dbReference>
<dbReference type="EMBL" id="KV427612">
    <property type="protein sequence ID" value="KZT09282.1"/>
    <property type="molecule type" value="Genomic_DNA"/>
</dbReference>
<evidence type="ECO:0000313" key="2">
    <source>
        <dbReference type="EMBL" id="KZT09282.1"/>
    </source>
</evidence>
<dbReference type="RefSeq" id="XP_040767022.1">
    <property type="nucleotide sequence ID" value="XM_040914004.1"/>
</dbReference>
<keyword evidence="1" id="KW-0175">Coiled coil</keyword>
<sequence>MDIVQMITGLFQQFVEEDYAFAAIEQPLASLQEHYMVLTSELHQAVEENQKLKATLESVGNAKMSVEDDLVETKKCLEDTQLWLRAAKEQLKTLKSQLASFQADREELEQDIKTRETEISAAQSAMEDRLRVLQIEKQSLESEQIRLLSDLDDKMAELLKEQQTLTQLEETLSAVREEKQKLEDEVSHATACLEAKATEADEERSARLEIENDYDALIVEKQELDIAHFCAISDVKNKEVELERLRQLRGQMEEALEEKNAEAENERVARTALERQQAALREENAQLRMTLDAAAVDRESLFARIADLERRISTPCIGNIDNSRRANNPEQLRQLESDRTALYSLMRRAEGVPELREELKKAHQRGTNPETVDETLAEFRMEGSCSIQ</sequence>